<comment type="caution">
    <text evidence="2">The sequence shown here is derived from an EMBL/GenBank/DDBJ whole genome shotgun (WGS) entry which is preliminary data.</text>
</comment>
<evidence type="ECO:0000313" key="2">
    <source>
        <dbReference type="EMBL" id="GAM54848.1"/>
    </source>
</evidence>
<sequence length="149" mass="16881">MKGFITAVASLALSSVLSISHASDVDSPKLDDQWQSWPTVGSADLDFLFFDIYTSELKAPQGSYQLGDDLTPHPVALSIVYERDISKKHLLKETKKQWAHLGYKEEQFTRWERKLAGIYPEIKKGDRLVYVTSGDSGVFYYFKGNQAQQ</sequence>
<dbReference type="Proteomes" id="UP000031671">
    <property type="component" value="Unassembled WGS sequence"/>
</dbReference>
<evidence type="ECO:0000256" key="1">
    <source>
        <dbReference type="SAM" id="SignalP"/>
    </source>
</evidence>
<evidence type="ECO:0000313" key="3">
    <source>
        <dbReference type="Proteomes" id="UP000031671"/>
    </source>
</evidence>
<feature type="chain" id="PRO_5002121481" evidence="1">
    <location>
        <begin position="23"/>
        <end position="149"/>
    </location>
</feature>
<name>A0A0B8NUQ3_9VIBR</name>
<reference evidence="2 3" key="2">
    <citation type="submission" date="2015-01" db="EMBL/GenBank/DDBJ databases">
        <authorList>
            <consortium name="NBRP consortium"/>
            <person name="Sawabe T."/>
            <person name="Meirelles P."/>
            <person name="Feng G."/>
            <person name="Sayaka M."/>
            <person name="Hattori M."/>
            <person name="Ohkuma M."/>
        </authorList>
    </citation>
    <scope>NUCLEOTIDE SEQUENCE [LARGE SCALE GENOMIC DNA]</scope>
    <source>
        <strain evidence="3">JCM 19231</strain>
    </source>
</reference>
<organism evidence="2 3">
    <name type="scientific">Vibrio ishigakensis</name>
    <dbReference type="NCBI Taxonomy" id="1481914"/>
    <lineage>
        <taxon>Bacteria</taxon>
        <taxon>Pseudomonadati</taxon>
        <taxon>Pseudomonadota</taxon>
        <taxon>Gammaproteobacteria</taxon>
        <taxon>Vibrionales</taxon>
        <taxon>Vibrionaceae</taxon>
        <taxon>Vibrio</taxon>
    </lineage>
</organism>
<dbReference type="EMBL" id="BBRZ01000007">
    <property type="protein sequence ID" value="GAM54848.1"/>
    <property type="molecule type" value="Genomic_DNA"/>
</dbReference>
<keyword evidence="3" id="KW-1185">Reference proteome</keyword>
<keyword evidence="1" id="KW-0732">Signal</keyword>
<reference evidence="2 3" key="1">
    <citation type="submission" date="2015-01" db="EMBL/GenBank/DDBJ databases">
        <title>Vibrio sp. C1 JCM 19231 whole genome shotgun sequence.</title>
        <authorList>
            <person name="Sawabe T."/>
            <person name="Meirelles P."/>
            <person name="Feng G."/>
            <person name="Sayaka M."/>
            <person name="Hattori M."/>
            <person name="Ohkuma M."/>
        </authorList>
    </citation>
    <scope>NUCLEOTIDE SEQUENCE [LARGE SCALE GENOMIC DNA]</scope>
    <source>
        <strain evidence="3">JCM 19231</strain>
    </source>
</reference>
<protein>
    <submittedName>
        <fullName evidence="2">Hypothetical periplasmic protein</fullName>
    </submittedName>
</protein>
<feature type="signal peptide" evidence="1">
    <location>
        <begin position="1"/>
        <end position="22"/>
    </location>
</feature>
<proteinExistence type="predicted"/>
<accession>A0A0B8NUQ3</accession>
<gene>
    <name evidence="2" type="ORF">JCM19231_4584</name>
</gene>
<dbReference type="AlphaFoldDB" id="A0A0B8NUQ3"/>